<organism evidence="1 2">
    <name type="scientific">Kingella oralis ATCC 51147</name>
    <dbReference type="NCBI Taxonomy" id="629741"/>
    <lineage>
        <taxon>Bacteria</taxon>
        <taxon>Pseudomonadati</taxon>
        <taxon>Pseudomonadota</taxon>
        <taxon>Betaproteobacteria</taxon>
        <taxon>Neisseriales</taxon>
        <taxon>Neisseriaceae</taxon>
        <taxon>Kingella</taxon>
    </lineage>
</organism>
<evidence type="ECO:0000313" key="2">
    <source>
        <dbReference type="Proteomes" id="UP000003009"/>
    </source>
</evidence>
<dbReference type="STRING" id="629741.GCWU000324_00506"/>
<reference evidence="1" key="1">
    <citation type="submission" date="2009-04" db="EMBL/GenBank/DDBJ databases">
        <authorList>
            <person name="Weinstock G."/>
            <person name="Sodergren E."/>
            <person name="Clifton S."/>
            <person name="Fulton L."/>
            <person name="Fulton B."/>
            <person name="Courtney L."/>
            <person name="Fronick C."/>
            <person name="Harrison M."/>
            <person name="Strong C."/>
            <person name="Farmer C."/>
            <person name="Delahaunty K."/>
            <person name="Markovic C."/>
            <person name="Hall O."/>
            <person name="Minx P."/>
            <person name="Tomlinson C."/>
            <person name="Mitreva M."/>
            <person name="Nelson J."/>
            <person name="Hou S."/>
            <person name="Wollam A."/>
            <person name="Pepin K.H."/>
            <person name="Johnson M."/>
            <person name="Bhonagiri V."/>
            <person name="Nash W.E."/>
            <person name="Warren W."/>
            <person name="Chinwalla A."/>
            <person name="Mardis E.R."/>
            <person name="Wilson R.K."/>
        </authorList>
    </citation>
    <scope>NUCLEOTIDE SEQUENCE [LARGE SCALE GENOMIC DNA]</scope>
    <source>
        <strain evidence="1">ATCC 51147</strain>
    </source>
</reference>
<dbReference type="Proteomes" id="UP000003009">
    <property type="component" value="Unassembled WGS sequence"/>
</dbReference>
<proteinExistence type="predicted"/>
<evidence type="ECO:0000313" key="1">
    <source>
        <dbReference type="EMBL" id="EEP68603.1"/>
    </source>
</evidence>
<gene>
    <name evidence="1" type="ORF">GCWU000324_00506</name>
</gene>
<dbReference type="EMBL" id="ACJW02000002">
    <property type="protein sequence ID" value="EEP68603.1"/>
    <property type="molecule type" value="Genomic_DNA"/>
</dbReference>
<protein>
    <submittedName>
        <fullName evidence="1">Uncharacterized protein</fullName>
    </submittedName>
</protein>
<sequence length="236" mass="27214">MKPELVNLCNFIATHYEIDLGLECEMHNGDMGRVFIDYGNGSGGMGEQLRAVVQACKGEGERNQLSPYESMMFLMNSGSDVLFNKMKVSSKRMQINEHDNVEEYESDNINLNCRLPEMLSMGNEAFYWYFAGNQDEPIHGQYRGLYYESCRGLEAWSVFCLEIDAFFEMKKQEEQAAQYLANDLFLDEEQRRTRYAAHWVLLALTRAIDTLYIHVKDSASELGQLLIAYQQAQKQT</sequence>
<keyword evidence="2" id="KW-1185">Reference proteome</keyword>
<dbReference type="OrthoDB" id="7066673at2"/>
<accession>C4GI15</accession>
<dbReference type="AlphaFoldDB" id="C4GI15"/>
<comment type="caution">
    <text evidence="1">The sequence shown here is derived from an EMBL/GenBank/DDBJ whole genome shotgun (WGS) entry which is preliminary data.</text>
</comment>
<dbReference type="RefSeq" id="WP_003793942.1">
    <property type="nucleotide sequence ID" value="NZ_GG665871.1"/>
</dbReference>
<name>C4GI15_9NEIS</name>
<dbReference type="HOGENOM" id="CLU_1174155_0_0_4"/>